<comment type="caution">
    <text evidence="3">The sequence shown here is derived from an EMBL/GenBank/DDBJ whole genome shotgun (WGS) entry which is preliminary data.</text>
</comment>
<feature type="transmembrane region" description="Helical" evidence="2">
    <location>
        <begin position="98"/>
        <end position="121"/>
    </location>
</feature>
<dbReference type="STRING" id="42251.A0A2T7A919"/>
<dbReference type="EMBL" id="NESQ01000002">
    <property type="protein sequence ID" value="PUU84231.1"/>
    <property type="molecule type" value="Genomic_DNA"/>
</dbReference>
<proteinExistence type="predicted"/>
<keyword evidence="2" id="KW-1133">Transmembrane helix</keyword>
<dbReference type="Proteomes" id="UP000244722">
    <property type="component" value="Unassembled WGS sequence"/>
</dbReference>
<dbReference type="AlphaFoldDB" id="A0A2T7A919"/>
<reference evidence="3 4" key="1">
    <citation type="submission" date="2017-04" db="EMBL/GenBank/DDBJ databases">
        <title>Draft genome sequence of Tuber borchii Vittad., a whitish edible truffle.</title>
        <authorList>
            <consortium name="DOE Joint Genome Institute"/>
            <person name="Murat C."/>
            <person name="Kuo A."/>
            <person name="Barry K.W."/>
            <person name="Clum A."/>
            <person name="Dockter R.B."/>
            <person name="Fauchery L."/>
            <person name="Iotti M."/>
            <person name="Kohler A."/>
            <person name="Labutti K."/>
            <person name="Lindquist E.A."/>
            <person name="Lipzen A."/>
            <person name="Ohm R.A."/>
            <person name="Wang M."/>
            <person name="Grigoriev I.V."/>
            <person name="Zambonelli A."/>
            <person name="Martin F.M."/>
        </authorList>
    </citation>
    <scope>NUCLEOTIDE SEQUENCE [LARGE SCALE GENOMIC DNA]</scope>
    <source>
        <strain evidence="3 4">Tbo3840</strain>
    </source>
</reference>
<evidence type="ECO:0000256" key="1">
    <source>
        <dbReference type="SAM" id="MobiDB-lite"/>
    </source>
</evidence>
<keyword evidence="2" id="KW-0472">Membrane</keyword>
<evidence type="ECO:0000313" key="3">
    <source>
        <dbReference type="EMBL" id="PUU84231.1"/>
    </source>
</evidence>
<dbReference type="OrthoDB" id="4941332at2759"/>
<keyword evidence="4" id="KW-1185">Reference proteome</keyword>
<feature type="region of interest" description="Disordered" evidence="1">
    <location>
        <begin position="190"/>
        <end position="220"/>
    </location>
</feature>
<protein>
    <submittedName>
        <fullName evidence="3">Uncharacterized protein</fullName>
    </submittedName>
</protein>
<sequence>MSEPLVFASACAGVISLSGTILSLPITLSEAIELLRARWEMNVRFNVLLASDNDLLDYHSRHMAGCSMTGVAAALVAQVTNPSLQQEYIPTIHWIVPALWTSMLVFALLSMYYSFLLHYYLGGFASAGDLRKAFTHRNLSSVAAREEEGEGEHGRGLPSLMVVLLEDFANLRWYKEGLFFHSHHGMHGRPHITSAGKEGSNRSEDTFDTSSTIPEPPKARVRDVESLGSMRGEKEVGRGVIVETADTHQRASPASTNVARYHIMVRE</sequence>
<keyword evidence="2" id="KW-0812">Transmembrane</keyword>
<name>A0A2T7A919_TUBBO</name>
<evidence type="ECO:0000313" key="4">
    <source>
        <dbReference type="Proteomes" id="UP000244722"/>
    </source>
</evidence>
<organism evidence="3 4">
    <name type="scientific">Tuber borchii</name>
    <name type="common">White truffle</name>
    <dbReference type="NCBI Taxonomy" id="42251"/>
    <lineage>
        <taxon>Eukaryota</taxon>
        <taxon>Fungi</taxon>
        <taxon>Dikarya</taxon>
        <taxon>Ascomycota</taxon>
        <taxon>Pezizomycotina</taxon>
        <taxon>Pezizomycetes</taxon>
        <taxon>Pezizales</taxon>
        <taxon>Tuberaceae</taxon>
        <taxon>Tuber</taxon>
    </lineage>
</organism>
<gene>
    <name evidence="3" type="ORF">B9Z19DRAFT_1189016</name>
</gene>
<accession>A0A2T7A919</accession>
<evidence type="ECO:0000256" key="2">
    <source>
        <dbReference type="SAM" id="Phobius"/>
    </source>
</evidence>